<feature type="signal peptide" evidence="2">
    <location>
        <begin position="1"/>
        <end position="22"/>
    </location>
</feature>
<keyword evidence="4" id="KW-1185">Reference proteome</keyword>
<evidence type="ECO:0000313" key="3">
    <source>
        <dbReference type="EMBL" id="MBD2751847.1"/>
    </source>
</evidence>
<sequence length="330" mass="35608">MKQVFYQFILIGCLLISAQALFAQTTGPDVLHRLDRTTQNVRVKEITEVEVFYTDLNAPAAIRKIRKAELWKVVFGDGTSDVYNEPKVAKPVTETPFPKPTVTSTSARPNSTPAPPPANRVSQPIGVGGSQSVDLGTFAAGRRALSYGLTLSGTSTTNKNSRTTTTNTTNNIGLSALYQKFTRDNVSIGGGLTLGFTGEKNKSTTAATTAETVESAPSIAIMGQTRRYLPVASHVAFYGFSSAELALRWYKYKSGSIEDKATQQQLSLELGAGLAYLLNERWSIDFNASLLGLTLNRVKDEEPGSKAAVDLSLTGAGVIPSFSLFLTRYF</sequence>
<keyword evidence="2" id="KW-0732">Signal</keyword>
<feature type="region of interest" description="Disordered" evidence="1">
    <location>
        <begin position="85"/>
        <end position="123"/>
    </location>
</feature>
<reference evidence="3" key="1">
    <citation type="submission" date="2020-09" db="EMBL/GenBank/DDBJ databases">
        <authorList>
            <person name="Kim M.K."/>
        </authorList>
    </citation>
    <scope>NUCLEOTIDE SEQUENCE</scope>
    <source>
        <strain evidence="3">BT704</strain>
    </source>
</reference>
<proteinExistence type="predicted"/>
<evidence type="ECO:0000256" key="2">
    <source>
        <dbReference type="SAM" id="SignalP"/>
    </source>
</evidence>
<organism evidence="3 4">
    <name type="scientific">Spirosoma validum</name>
    <dbReference type="NCBI Taxonomy" id="2771355"/>
    <lineage>
        <taxon>Bacteria</taxon>
        <taxon>Pseudomonadati</taxon>
        <taxon>Bacteroidota</taxon>
        <taxon>Cytophagia</taxon>
        <taxon>Cytophagales</taxon>
        <taxon>Cytophagaceae</taxon>
        <taxon>Spirosoma</taxon>
    </lineage>
</organism>
<dbReference type="AlphaFoldDB" id="A0A927AY69"/>
<dbReference type="Proteomes" id="UP000653797">
    <property type="component" value="Unassembled WGS sequence"/>
</dbReference>
<protein>
    <submittedName>
        <fullName evidence="3">Outer membrane beta-barrel protein</fullName>
    </submittedName>
</protein>
<comment type="caution">
    <text evidence="3">The sequence shown here is derived from an EMBL/GenBank/DDBJ whole genome shotgun (WGS) entry which is preliminary data.</text>
</comment>
<accession>A0A927AY69</accession>
<feature type="compositionally biased region" description="Polar residues" evidence="1">
    <location>
        <begin position="101"/>
        <end position="111"/>
    </location>
</feature>
<feature type="chain" id="PRO_5036677321" evidence="2">
    <location>
        <begin position="23"/>
        <end position="330"/>
    </location>
</feature>
<name>A0A927AY69_9BACT</name>
<dbReference type="EMBL" id="JACXAA010000001">
    <property type="protein sequence ID" value="MBD2751847.1"/>
    <property type="molecule type" value="Genomic_DNA"/>
</dbReference>
<evidence type="ECO:0000313" key="4">
    <source>
        <dbReference type="Proteomes" id="UP000653797"/>
    </source>
</evidence>
<gene>
    <name evidence="3" type="ORF">IC230_03015</name>
</gene>
<evidence type="ECO:0000256" key="1">
    <source>
        <dbReference type="SAM" id="MobiDB-lite"/>
    </source>
</evidence>
<dbReference type="RefSeq" id="WP_191037473.1">
    <property type="nucleotide sequence ID" value="NZ_JACXAA010000001.1"/>
</dbReference>